<name>A0A8C5UDT1_9PASS</name>
<dbReference type="FunFam" id="3.90.640.90:FF:000002">
    <property type="entry name" value="BTG anti-proliferation factor 4"/>
    <property type="match status" value="1"/>
</dbReference>
<dbReference type="PANTHER" id="PTHR22978">
    <property type="entry name" value="B-CELL TRANSLOCATION GENE"/>
    <property type="match status" value="1"/>
</dbReference>
<protein>
    <recommendedName>
        <fullName evidence="2">Anti-proliferative protein domain-containing protein</fullName>
    </recommendedName>
</protein>
<dbReference type="InterPro" id="IPR002087">
    <property type="entry name" value="Anti_prolifrtn"/>
</dbReference>
<sequence length="173" mass="19854">MKDEIASAVFFITKLVRKKEKLSKHKLDKFAAKLSAILFEKYKNHWYPENPCRGHAFRCIRVNRQAREPLLEQLVLRAVVELTELSLPEELTLWVDPFEVSSGPAHSVQIKSEWALTTQCLVFIHPNCSRQAQTNQELGVYYLPNLSEPRPSFTKCSFLSEARIGRTTHAATV</sequence>
<comment type="similarity">
    <text evidence="1">Belongs to the BTG family.</text>
</comment>
<dbReference type="InterPro" id="IPR036054">
    <property type="entry name" value="BTG-like_sf"/>
</dbReference>
<dbReference type="GO" id="GO:0005737">
    <property type="term" value="C:cytoplasm"/>
    <property type="evidence" value="ECO:0007669"/>
    <property type="project" value="TreeGrafter"/>
</dbReference>
<dbReference type="InterPro" id="IPR033332">
    <property type="entry name" value="BTG"/>
</dbReference>
<feature type="domain" description="Anti-proliferative protein" evidence="2">
    <location>
        <begin position="1"/>
        <end position="105"/>
    </location>
</feature>
<dbReference type="Gene3D" id="3.90.640.90">
    <property type="entry name" value="Anti-proliferative protein, N-terminal domain"/>
    <property type="match status" value="1"/>
</dbReference>
<reference evidence="3" key="1">
    <citation type="submission" date="2025-08" db="UniProtKB">
        <authorList>
            <consortium name="Ensembl"/>
        </authorList>
    </citation>
    <scope>IDENTIFICATION</scope>
</reference>
<proteinExistence type="inferred from homology"/>
<evidence type="ECO:0000259" key="2">
    <source>
        <dbReference type="SMART" id="SM00099"/>
    </source>
</evidence>
<accession>A0A8C5UDT1</accession>
<evidence type="ECO:0000313" key="4">
    <source>
        <dbReference type="Proteomes" id="UP000694560"/>
    </source>
</evidence>
<dbReference type="Pfam" id="PF07742">
    <property type="entry name" value="BTG"/>
    <property type="match status" value="1"/>
</dbReference>
<dbReference type="SMART" id="SM00099">
    <property type="entry name" value="btg1"/>
    <property type="match status" value="1"/>
</dbReference>
<dbReference type="SUPFAM" id="SSF160696">
    <property type="entry name" value="BTG domain-like"/>
    <property type="match status" value="1"/>
</dbReference>
<keyword evidence="4" id="KW-1185">Reference proteome</keyword>
<evidence type="ECO:0000313" key="3">
    <source>
        <dbReference type="Ensembl" id="ENSMCSP00000017782.1"/>
    </source>
</evidence>
<dbReference type="PANTHER" id="PTHR22978:SF5">
    <property type="entry name" value="PROTEIN BTG4"/>
    <property type="match status" value="1"/>
</dbReference>
<dbReference type="AlphaFoldDB" id="A0A8C5UDT1"/>
<dbReference type="GO" id="GO:0005634">
    <property type="term" value="C:nucleus"/>
    <property type="evidence" value="ECO:0007669"/>
    <property type="project" value="TreeGrafter"/>
</dbReference>
<dbReference type="Proteomes" id="UP000694560">
    <property type="component" value="Unplaced"/>
</dbReference>
<dbReference type="PRINTS" id="PR00310">
    <property type="entry name" value="ANTIPRLFBTG1"/>
</dbReference>
<dbReference type="OrthoDB" id="19928at2759"/>
<dbReference type="Ensembl" id="ENSMCST00000018233.1">
    <property type="protein sequence ID" value="ENSMCSP00000017782.1"/>
    <property type="gene ID" value="ENSMCSG00000012483.1"/>
</dbReference>
<organism evidence="3 4">
    <name type="scientific">Malurus cyaneus samueli</name>
    <dbReference type="NCBI Taxonomy" id="2593467"/>
    <lineage>
        <taxon>Eukaryota</taxon>
        <taxon>Metazoa</taxon>
        <taxon>Chordata</taxon>
        <taxon>Craniata</taxon>
        <taxon>Vertebrata</taxon>
        <taxon>Euteleostomi</taxon>
        <taxon>Archelosauria</taxon>
        <taxon>Archosauria</taxon>
        <taxon>Dinosauria</taxon>
        <taxon>Saurischia</taxon>
        <taxon>Theropoda</taxon>
        <taxon>Coelurosauria</taxon>
        <taxon>Aves</taxon>
        <taxon>Neognathae</taxon>
        <taxon>Neoaves</taxon>
        <taxon>Telluraves</taxon>
        <taxon>Australaves</taxon>
        <taxon>Passeriformes</taxon>
        <taxon>Meliphagoidea</taxon>
        <taxon>Maluridae</taxon>
        <taxon>Malurus</taxon>
    </lineage>
</organism>
<reference evidence="3" key="2">
    <citation type="submission" date="2025-09" db="UniProtKB">
        <authorList>
            <consortium name="Ensembl"/>
        </authorList>
    </citation>
    <scope>IDENTIFICATION</scope>
</reference>
<evidence type="ECO:0000256" key="1">
    <source>
        <dbReference type="ARBA" id="ARBA00007989"/>
    </source>
</evidence>